<feature type="transmembrane region" description="Helical" evidence="8">
    <location>
        <begin position="367"/>
        <end position="385"/>
    </location>
</feature>
<feature type="transmembrane region" description="Helical" evidence="8">
    <location>
        <begin position="405"/>
        <end position="426"/>
    </location>
</feature>
<proteinExistence type="inferred from homology"/>
<keyword evidence="5 8" id="KW-1133">Transmembrane helix</keyword>
<evidence type="ECO:0000256" key="1">
    <source>
        <dbReference type="ARBA" id="ARBA00004651"/>
    </source>
</evidence>
<comment type="similarity">
    <text evidence="2">Belongs to the CPA3 antiporters (TC 2.A.63) subunit D family.</text>
</comment>
<feature type="transmembrane region" description="Helical" evidence="8">
    <location>
        <begin position="28"/>
        <end position="47"/>
    </location>
</feature>
<evidence type="ECO:0000256" key="8">
    <source>
        <dbReference type="SAM" id="Phobius"/>
    </source>
</evidence>
<dbReference type="NCBIfam" id="NF009306">
    <property type="entry name" value="PRK12663.1"/>
    <property type="match status" value="1"/>
</dbReference>
<dbReference type="EMBL" id="JAFREP010000042">
    <property type="protein sequence ID" value="MBO1322750.1"/>
    <property type="molecule type" value="Genomic_DNA"/>
</dbReference>
<keyword evidence="4 7" id="KW-0812">Transmembrane</keyword>
<evidence type="ECO:0000256" key="2">
    <source>
        <dbReference type="ARBA" id="ARBA00005346"/>
    </source>
</evidence>
<feature type="transmembrane region" description="Helical" evidence="8">
    <location>
        <begin position="323"/>
        <end position="346"/>
    </location>
</feature>
<keyword evidence="6 8" id="KW-0472">Membrane</keyword>
<evidence type="ECO:0000256" key="5">
    <source>
        <dbReference type="ARBA" id="ARBA00022989"/>
    </source>
</evidence>
<evidence type="ECO:0000256" key="4">
    <source>
        <dbReference type="ARBA" id="ARBA00022692"/>
    </source>
</evidence>
<feature type="transmembrane region" description="Helical" evidence="8">
    <location>
        <begin position="235"/>
        <end position="256"/>
    </location>
</feature>
<evidence type="ECO:0000313" key="11">
    <source>
        <dbReference type="Proteomes" id="UP000664417"/>
    </source>
</evidence>
<dbReference type="Pfam" id="PF00361">
    <property type="entry name" value="Proton_antipo_M"/>
    <property type="match status" value="1"/>
</dbReference>
<keyword evidence="11" id="KW-1185">Reference proteome</keyword>
<keyword evidence="3" id="KW-1003">Cell membrane</keyword>
<evidence type="ECO:0000256" key="3">
    <source>
        <dbReference type="ARBA" id="ARBA00022475"/>
    </source>
</evidence>
<feature type="transmembrane region" description="Helical" evidence="8">
    <location>
        <begin position="67"/>
        <end position="95"/>
    </location>
</feature>
<organism evidence="10 11">
    <name type="scientific">Acanthopleuribacter pedis</name>
    <dbReference type="NCBI Taxonomy" id="442870"/>
    <lineage>
        <taxon>Bacteria</taxon>
        <taxon>Pseudomonadati</taxon>
        <taxon>Acidobacteriota</taxon>
        <taxon>Holophagae</taxon>
        <taxon>Acanthopleuribacterales</taxon>
        <taxon>Acanthopleuribacteraceae</taxon>
        <taxon>Acanthopleuribacter</taxon>
    </lineage>
</organism>
<dbReference type="GO" id="GO:0008137">
    <property type="term" value="F:NADH dehydrogenase (ubiquinone) activity"/>
    <property type="evidence" value="ECO:0007669"/>
    <property type="project" value="InterPro"/>
</dbReference>
<name>A0A8J7QR93_9BACT</name>
<feature type="transmembrane region" description="Helical" evidence="8">
    <location>
        <begin position="107"/>
        <end position="125"/>
    </location>
</feature>
<dbReference type="PANTHER" id="PTHR42703">
    <property type="entry name" value="NADH DEHYDROGENASE"/>
    <property type="match status" value="1"/>
</dbReference>
<evidence type="ECO:0000259" key="9">
    <source>
        <dbReference type="Pfam" id="PF00361"/>
    </source>
</evidence>
<feature type="transmembrane region" description="Helical" evidence="8">
    <location>
        <begin position="131"/>
        <end position="149"/>
    </location>
</feature>
<dbReference type="InterPro" id="IPR003918">
    <property type="entry name" value="NADH_UbQ_OxRdtase"/>
</dbReference>
<dbReference type="Proteomes" id="UP000664417">
    <property type="component" value="Unassembled WGS sequence"/>
</dbReference>
<dbReference type="PRINTS" id="PR01437">
    <property type="entry name" value="NUOXDRDTASE4"/>
</dbReference>
<dbReference type="PANTHER" id="PTHR42703:SF1">
    <property type="entry name" value="NA(+)_H(+) ANTIPORTER SUBUNIT D1"/>
    <property type="match status" value="1"/>
</dbReference>
<evidence type="ECO:0000256" key="6">
    <source>
        <dbReference type="ARBA" id="ARBA00023136"/>
    </source>
</evidence>
<reference evidence="10" key="1">
    <citation type="submission" date="2021-03" db="EMBL/GenBank/DDBJ databases">
        <authorList>
            <person name="Wang G."/>
        </authorList>
    </citation>
    <scope>NUCLEOTIDE SEQUENCE</scope>
    <source>
        <strain evidence="10">KCTC 12899</strain>
    </source>
</reference>
<dbReference type="AlphaFoldDB" id="A0A8J7QR93"/>
<feature type="transmembrane region" description="Helical" evidence="8">
    <location>
        <begin position="298"/>
        <end position="317"/>
    </location>
</feature>
<feature type="transmembrane region" description="Helical" evidence="8">
    <location>
        <begin position="6"/>
        <end position="21"/>
    </location>
</feature>
<sequence length="499" mass="54017">MNLLVLPVMIPLITALLLLFCQKNRRLAQIVSTIGAFSLPAVGLLILSRVHEEGIQVIHMGSWQAPFGITLVADYLSALMLSVCGLVGAAVAVFALKEDMNLSREGVFFPLLHALLMGVNGSFLAGDMFNLYVWFEVMLISSFVLLSLGKTNAQLLASIKYVALNLVSSAIFLTGLGLLYGKTGTLNMADLAVQLQNTESTVLLTSTALFFLVAFSIKAACFPFFFWLPPAYPAAPAPIAAIFSGLLTKVGVYALFRTFTLIFNQDTAIFQPILYWMAILTMVTGVLGAVAQMDIKKILSYHIISQIGYMIIGLALATKLALAGAIFYLVHHIVVKTNLFLLAGAIEKSGGTNDLKKLGGYYKGYPLLAVMFLVPALSLAGIPPLSGFFSKLFLIRASLENGDMFMAFMALAVGVFTLISMTKIWMEAFWKKGVGENERRPAKIKRLDLTVTMPIAVLAVVTVVIGFSAGHVFHFAELAAEQLIAPQMYIDAVMGGNAR</sequence>
<dbReference type="InterPro" id="IPR050586">
    <property type="entry name" value="CPA3_Na-H_Antiporter_D"/>
</dbReference>
<comment type="caution">
    <text evidence="10">The sequence shown here is derived from an EMBL/GenBank/DDBJ whole genome shotgun (WGS) entry which is preliminary data.</text>
</comment>
<dbReference type="GO" id="GO:0042773">
    <property type="term" value="P:ATP synthesis coupled electron transport"/>
    <property type="evidence" value="ECO:0007669"/>
    <property type="project" value="InterPro"/>
</dbReference>
<comment type="subcellular location">
    <subcellularLocation>
        <location evidence="1">Cell membrane</location>
        <topology evidence="1">Multi-pass membrane protein</topology>
    </subcellularLocation>
    <subcellularLocation>
        <location evidence="7">Membrane</location>
        <topology evidence="7">Multi-pass membrane protein</topology>
    </subcellularLocation>
</comment>
<gene>
    <name evidence="10" type="ORF">J3U88_30035</name>
</gene>
<accession>A0A8J7QR93</accession>
<evidence type="ECO:0000313" key="10">
    <source>
        <dbReference type="EMBL" id="MBO1322750.1"/>
    </source>
</evidence>
<protein>
    <submittedName>
        <fullName evidence="10">Na+/H+ antiporter subunit D</fullName>
    </submittedName>
</protein>
<feature type="transmembrane region" description="Helical" evidence="8">
    <location>
        <begin position="268"/>
        <end position="291"/>
    </location>
</feature>
<feature type="domain" description="NADH:quinone oxidoreductase/Mrp antiporter transmembrane" evidence="9">
    <location>
        <begin position="125"/>
        <end position="416"/>
    </location>
</feature>
<dbReference type="GO" id="GO:0005886">
    <property type="term" value="C:plasma membrane"/>
    <property type="evidence" value="ECO:0007669"/>
    <property type="project" value="UniProtKB-SubCell"/>
</dbReference>
<feature type="transmembrane region" description="Helical" evidence="8">
    <location>
        <begin position="447"/>
        <end position="469"/>
    </location>
</feature>
<dbReference type="InterPro" id="IPR001750">
    <property type="entry name" value="ND/Mrp_TM"/>
</dbReference>
<feature type="transmembrane region" description="Helical" evidence="8">
    <location>
        <begin position="161"/>
        <end position="181"/>
    </location>
</feature>
<dbReference type="RefSeq" id="WP_207862722.1">
    <property type="nucleotide sequence ID" value="NZ_JAFREP010000042.1"/>
</dbReference>
<feature type="transmembrane region" description="Helical" evidence="8">
    <location>
        <begin position="201"/>
        <end position="228"/>
    </location>
</feature>
<evidence type="ECO:0000256" key="7">
    <source>
        <dbReference type="RuleBase" id="RU000320"/>
    </source>
</evidence>